<keyword evidence="3 12" id="KW-0479">Metal-binding</keyword>
<dbReference type="GO" id="GO:0046872">
    <property type="term" value="F:metal ion binding"/>
    <property type="evidence" value="ECO:0007669"/>
    <property type="project" value="UniProtKB-KW"/>
</dbReference>
<dbReference type="FunFam" id="1.10.340.30:FF:000001">
    <property type="entry name" value="Endonuclease III"/>
    <property type="match status" value="1"/>
</dbReference>
<evidence type="ECO:0000256" key="6">
    <source>
        <dbReference type="ARBA" id="ARBA00023004"/>
    </source>
</evidence>
<comment type="function">
    <text evidence="12">DNA repair enzyme that has both DNA N-glycosylase activity and AP-lyase activity. The DNA N-glycosylase activity releases various damaged pyrimidines from DNA by cleaving the N-glycosidic bond, leaving an AP (apurinic/apyrimidinic) site. The AP-lyase activity cleaves the phosphodiester bond 3' to the AP site by a beta-elimination, leaving a 3'-terminal unsaturated sugar and a product with a terminal 5'-phosphate.</text>
</comment>
<dbReference type="InterPro" id="IPR003265">
    <property type="entry name" value="HhH-GPD_domain"/>
</dbReference>
<dbReference type="AlphaFoldDB" id="A0A562JIE3"/>
<keyword evidence="6 12" id="KW-0408">Iron</keyword>
<dbReference type="EMBL" id="VLKH01000002">
    <property type="protein sequence ID" value="TWH82634.1"/>
    <property type="molecule type" value="Genomic_DNA"/>
</dbReference>
<dbReference type="GO" id="GO:0051539">
    <property type="term" value="F:4 iron, 4 sulfur cluster binding"/>
    <property type="evidence" value="ECO:0007669"/>
    <property type="project" value="UniProtKB-UniRule"/>
</dbReference>
<feature type="binding site" evidence="12">
    <location>
        <position position="185"/>
    </location>
    <ligand>
        <name>[4Fe-4S] cluster</name>
        <dbReference type="ChEBI" id="CHEBI:49883"/>
    </ligand>
</feature>
<dbReference type="PROSITE" id="PS00764">
    <property type="entry name" value="ENDONUCLEASE_III_1"/>
    <property type="match status" value="1"/>
</dbReference>
<dbReference type="SMART" id="SM00478">
    <property type="entry name" value="ENDO3c"/>
    <property type="match status" value="1"/>
</dbReference>
<gene>
    <name evidence="12" type="primary">nth</name>
    <name evidence="14" type="ORF">LY60_00938</name>
</gene>
<dbReference type="Gene3D" id="1.10.340.30">
    <property type="entry name" value="Hypothetical protein, domain 2"/>
    <property type="match status" value="1"/>
</dbReference>
<dbReference type="CDD" id="cd00056">
    <property type="entry name" value="ENDO3c"/>
    <property type="match status" value="1"/>
</dbReference>
<feature type="domain" description="HhH-GPD" evidence="13">
    <location>
        <begin position="36"/>
        <end position="183"/>
    </location>
</feature>
<comment type="caution">
    <text evidence="14">The sequence shown here is derived from an EMBL/GenBank/DDBJ whole genome shotgun (WGS) entry which is preliminary data.</text>
</comment>
<keyword evidence="14" id="KW-0540">Nuclease</keyword>
<evidence type="ECO:0000313" key="15">
    <source>
        <dbReference type="Proteomes" id="UP000315343"/>
    </source>
</evidence>
<dbReference type="NCBIfam" id="TIGR01083">
    <property type="entry name" value="nth"/>
    <property type="match status" value="1"/>
</dbReference>
<dbReference type="GO" id="GO:0003677">
    <property type="term" value="F:DNA binding"/>
    <property type="evidence" value="ECO:0007669"/>
    <property type="project" value="UniProtKB-UniRule"/>
</dbReference>
<dbReference type="HAMAP" id="MF_00942">
    <property type="entry name" value="Nth"/>
    <property type="match status" value="1"/>
</dbReference>
<evidence type="ECO:0000256" key="10">
    <source>
        <dbReference type="ARBA" id="ARBA00023239"/>
    </source>
</evidence>
<keyword evidence="8 12" id="KW-0238">DNA-binding</keyword>
<dbReference type="PIRSF" id="PIRSF001435">
    <property type="entry name" value="Nth"/>
    <property type="match status" value="1"/>
</dbReference>
<dbReference type="GO" id="GO:0140078">
    <property type="term" value="F:class I DNA-(apurinic or apyrimidinic site) endonuclease activity"/>
    <property type="evidence" value="ECO:0007669"/>
    <property type="project" value="UniProtKB-EC"/>
</dbReference>
<keyword evidence="2 12" id="KW-0004">4Fe-4S</keyword>
<keyword evidence="15" id="KW-1185">Reference proteome</keyword>
<evidence type="ECO:0000256" key="2">
    <source>
        <dbReference type="ARBA" id="ARBA00022485"/>
    </source>
</evidence>
<keyword evidence="4 12" id="KW-0227">DNA damage</keyword>
<dbReference type="PANTHER" id="PTHR10359:SF18">
    <property type="entry name" value="ENDONUCLEASE III"/>
    <property type="match status" value="1"/>
</dbReference>
<dbReference type="GO" id="GO:0019104">
    <property type="term" value="F:DNA N-glycosylase activity"/>
    <property type="evidence" value="ECO:0007669"/>
    <property type="project" value="UniProtKB-UniRule"/>
</dbReference>
<comment type="cofactor">
    <cofactor evidence="12">
        <name>[4Fe-4S] cluster</name>
        <dbReference type="ChEBI" id="CHEBI:49883"/>
    </cofactor>
    <text evidence="12">Binds 1 [4Fe-4S] cluster.</text>
</comment>
<dbReference type="InterPro" id="IPR005759">
    <property type="entry name" value="Nth"/>
</dbReference>
<dbReference type="InterPro" id="IPR000445">
    <property type="entry name" value="HhH_motif"/>
</dbReference>
<proteinExistence type="inferred from homology"/>
<dbReference type="InterPro" id="IPR023170">
    <property type="entry name" value="HhH_base_excis_C"/>
</dbReference>
<comment type="catalytic activity">
    <reaction evidence="12">
        <text>2'-deoxyribonucleotide-(2'-deoxyribose 5'-phosphate)-2'-deoxyribonucleotide-DNA = a 3'-end 2'-deoxyribonucleotide-(2,3-dehydro-2,3-deoxyribose 5'-phosphate)-DNA + a 5'-end 5'-phospho-2'-deoxyribonucleoside-DNA + H(+)</text>
        <dbReference type="Rhea" id="RHEA:66592"/>
        <dbReference type="Rhea" id="RHEA-COMP:13180"/>
        <dbReference type="Rhea" id="RHEA-COMP:16897"/>
        <dbReference type="Rhea" id="RHEA-COMP:17067"/>
        <dbReference type="ChEBI" id="CHEBI:15378"/>
        <dbReference type="ChEBI" id="CHEBI:136412"/>
        <dbReference type="ChEBI" id="CHEBI:157695"/>
        <dbReference type="ChEBI" id="CHEBI:167181"/>
        <dbReference type="EC" id="4.2.99.18"/>
    </reaction>
</comment>
<evidence type="ECO:0000256" key="11">
    <source>
        <dbReference type="ARBA" id="ARBA00023295"/>
    </source>
</evidence>
<accession>A0A562JIE3</accession>
<keyword evidence="14" id="KW-0255">Endonuclease</keyword>
<evidence type="ECO:0000256" key="12">
    <source>
        <dbReference type="HAMAP-Rule" id="MF_00942"/>
    </source>
</evidence>
<organism evidence="14 15">
    <name type="scientific">Sedimentibacter saalensis</name>
    <dbReference type="NCBI Taxonomy" id="130788"/>
    <lineage>
        <taxon>Bacteria</taxon>
        <taxon>Bacillati</taxon>
        <taxon>Bacillota</taxon>
        <taxon>Tissierellia</taxon>
        <taxon>Sedimentibacter</taxon>
    </lineage>
</organism>
<keyword evidence="11 12" id="KW-0326">Glycosidase</keyword>
<dbReference type="Proteomes" id="UP000315343">
    <property type="component" value="Unassembled WGS sequence"/>
</dbReference>
<keyword evidence="5 12" id="KW-0378">Hydrolase</keyword>
<dbReference type="InterPro" id="IPR003651">
    <property type="entry name" value="Endonuclease3_FeS-loop_motif"/>
</dbReference>
<evidence type="ECO:0000256" key="3">
    <source>
        <dbReference type="ARBA" id="ARBA00022723"/>
    </source>
</evidence>
<dbReference type="FunFam" id="1.10.1670.10:FF:000001">
    <property type="entry name" value="Endonuclease III"/>
    <property type="match status" value="1"/>
</dbReference>
<name>A0A562JIE3_9FIRM</name>
<comment type="similarity">
    <text evidence="1 12">Belongs to the Nth/MutY family.</text>
</comment>
<dbReference type="InterPro" id="IPR004035">
    <property type="entry name" value="Endouclease-III_FeS-bd_BS"/>
</dbReference>
<dbReference type="PANTHER" id="PTHR10359">
    <property type="entry name" value="A/G-SPECIFIC ADENINE GLYCOSYLASE/ENDONUCLEASE III"/>
    <property type="match status" value="1"/>
</dbReference>
<dbReference type="GO" id="GO:0006285">
    <property type="term" value="P:base-excision repair, AP site formation"/>
    <property type="evidence" value="ECO:0007669"/>
    <property type="project" value="TreeGrafter"/>
</dbReference>
<evidence type="ECO:0000256" key="7">
    <source>
        <dbReference type="ARBA" id="ARBA00023014"/>
    </source>
</evidence>
<sequence>MTKTEKIYELLKDTYPDAKCGLDYTTPFQLLVSTMLSAQATDKSVNKVTEELYMQYPDLDSFLKLSQDEIEEKIRKIGLYKNKAKNIYLMCRELKCKYNGVVPQNMEDLMKLPGVGRKTASVVLVEAFHIPAFPVDTHVFRISRRLGLSKSTTADKVSDDMMKKFPKYKWHLLHHLLITHGRATCTAKKPKCPDCSVRDVCDYYKKVHINSLNNL</sequence>
<evidence type="ECO:0000256" key="8">
    <source>
        <dbReference type="ARBA" id="ARBA00023125"/>
    </source>
</evidence>
<evidence type="ECO:0000259" key="13">
    <source>
        <dbReference type="SMART" id="SM00478"/>
    </source>
</evidence>
<protein>
    <recommendedName>
        <fullName evidence="12">Endonuclease III</fullName>
        <ecNumber evidence="12">4.2.99.18</ecNumber>
    </recommendedName>
    <alternativeName>
        <fullName evidence="12">DNA-(apurinic or apyrimidinic site) lyase</fullName>
    </alternativeName>
</protein>
<keyword evidence="9 12" id="KW-0234">DNA repair</keyword>
<feature type="binding site" evidence="12">
    <location>
        <position position="195"/>
    </location>
    <ligand>
        <name>[4Fe-4S] cluster</name>
        <dbReference type="ChEBI" id="CHEBI:49883"/>
    </ligand>
</feature>
<evidence type="ECO:0000256" key="9">
    <source>
        <dbReference type="ARBA" id="ARBA00023204"/>
    </source>
</evidence>
<dbReference type="SMART" id="SM00525">
    <property type="entry name" value="FES"/>
    <property type="match status" value="1"/>
</dbReference>
<dbReference type="Pfam" id="PF00633">
    <property type="entry name" value="HHH"/>
    <property type="match status" value="1"/>
</dbReference>
<dbReference type="InterPro" id="IPR011257">
    <property type="entry name" value="DNA_glycosylase"/>
</dbReference>
<keyword evidence="10 12" id="KW-0456">Lyase</keyword>
<dbReference type="SUPFAM" id="SSF48150">
    <property type="entry name" value="DNA-glycosylase"/>
    <property type="match status" value="1"/>
</dbReference>
<dbReference type="Gene3D" id="1.10.1670.10">
    <property type="entry name" value="Helix-hairpin-Helix base-excision DNA repair enzymes (C-terminal)"/>
    <property type="match status" value="1"/>
</dbReference>
<evidence type="ECO:0000313" key="14">
    <source>
        <dbReference type="EMBL" id="TWH82634.1"/>
    </source>
</evidence>
<dbReference type="Pfam" id="PF00730">
    <property type="entry name" value="HhH-GPD"/>
    <property type="match status" value="1"/>
</dbReference>
<evidence type="ECO:0000256" key="4">
    <source>
        <dbReference type="ARBA" id="ARBA00022763"/>
    </source>
</evidence>
<reference evidence="14 15" key="1">
    <citation type="submission" date="2019-07" db="EMBL/GenBank/DDBJ databases">
        <title>Genomic Encyclopedia of Type Strains, Phase I: the one thousand microbial genomes (KMG-I) project.</title>
        <authorList>
            <person name="Kyrpides N."/>
        </authorList>
    </citation>
    <scope>NUCLEOTIDE SEQUENCE [LARGE SCALE GENOMIC DNA]</scope>
    <source>
        <strain evidence="14 15">DSM 13558</strain>
    </source>
</reference>
<dbReference type="EC" id="4.2.99.18" evidence="12"/>
<feature type="binding site" evidence="12">
    <location>
        <position position="192"/>
    </location>
    <ligand>
        <name>[4Fe-4S] cluster</name>
        <dbReference type="ChEBI" id="CHEBI:49883"/>
    </ligand>
</feature>
<evidence type="ECO:0000256" key="5">
    <source>
        <dbReference type="ARBA" id="ARBA00022801"/>
    </source>
</evidence>
<keyword evidence="7 12" id="KW-0411">Iron-sulfur</keyword>
<evidence type="ECO:0000256" key="1">
    <source>
        <dbReference type="ARBA" id="ARBA00008343"/>
    </source>
</evidence>
<feature type="binding site" evidence="12">
    <location>
        <position position="201"/>
    </location>
    <ligand>
        <name>[4Fe-4S] cluster</name>
        <dbReference type="ChEBI" id="CHEBI:49883"/>
    </ligand>
</feature>